<dbReference type="InParanoid" id="E4UNI6"/>
<name>E4UNI6_ARTGP</name>
<dbReference type="VEuPathDB" id="FungiDB:MGYG_08990"/>
<gene>
    <name evidence="2" type="ORF">MGYG_08990</name>
</gene>
<organism evidence="3">
    <name type="scientific">Arthroderma gypseum (strain ATCC MYA-4604 / CBS 118893)</name>
    <name type="common">Microsporum gypseum</name>
    <dbReference type="NCBI Taxonomy" id="535722"/>
    <lineage>
        <taxon>Eukaryota</taxon>
        <taxon>Fungi</taxon>
        <taxon>Dikarya</taxon>
        <taxon>Ascomycota</taxon>
        <taxon>Pezizomycotina</taxon>
        <taxon>Eurotiomycetes</taxon>
        <taxon>Eurotiomycetidae</taxon>
        <taxon>Onygenales</taxon>
        <taxon>Arthrodermataceae</taxon>
        <taxon>Nannizzia</taxon>
    </lineage>
</organism>
<feature type="region of interest" description="Disordered" evidence="1">
    <location>
        <begin position="136"/>
        <end position="182"/>
    </location>
</feature>
<feature type="compositionally biased region" description="Acidic residues" evidence="1">
    <location>
        <begin position="106"/>
        <end position="115"/>
    </location>
</feature>
<sequence length="260" mass="29852">MDERLPMDITVENARRVKNWLGSLPVSPVTTSYGSSTSSDFAKADLMDLCQHPDCAFQVRLISVHDHKHHDELPLDQLYPTHCDELSGSTGTETTFWTAQSHQEASDDGYTEVEEPGQPGEPKIIENLEEIESLEELERLEEPEEPEEPNELNPEETGLVDKKLKKAKRTEKPRQKPESRHTPFEINLYQASWFHKLDMSEDGSSLAEEDLDFLASKPFEASTRQQLRRSVRQAFKKTSIPIRQKLGQWKKAILKWLGER</sequence>
<dbReference type="EMBL" id="DS989823">
    <property type="protein sequence ID" value="EFQ99594.1"/>
    <property type="molecule type" value="Genomic_DNA"/>
</dbReference>
<dbReference type="OrthoDB" id="4174433at2759"/>
<protein>
    <submittedName>
        <fullName evidence="2">Uncharacterized protein</fullName>
    </submittedName>
</protein>
<evidence type="ECO:0000256" key="1">
    <source>
        <dbReference type="SAM" id="MobiDB-lite"/>
    </source>
</evidence>
<dbReference type="Proteomes" id="UP000002669">
    <property type="component" value="Unassembled WGS sequence"/>
</dbReference>
<keyword evidence="3" id="KW-1185">Reference proteome</keyword>
<reference evidence="3" key="1">
    <citation type="journal article" date="2012" name="MBio">
        <title>Comparative genome analysis of Trichophyton rubrum and related dermatophytes reveals candidate genes involved in infection.</title>
        <authorList>
            <person name="Martinez D.A."/>
            <person name="Oliver B.G."/>
            <person name="Graeser Y."/>
            <person name="Goldberg J.M."/>
            <person name="Li W."/>
            <person name="Martinez-Rossi N.M."/>
            <person name="Monod M."/>
            <person name="Shelest E."/>
            <person name="Barton R.C."/>
            <person name="Birch E."/>
            <person name="Brakhage A.A."/>
            <person name="Chen Z."/>
            <person name="Gurr S.J."/>
            <person name="Heiman D."/>
            <person name="Heitman J."/>
            <person name="Kosti I."/>
            <person name="Rossi A."/>
            <person name="Saif S."/>
            <person name="Samalova M."/>
            <person name="Saunders C.W."/>
            <person name="Shea T."/>
            <person name="Summerbell R.C."/>
            <person name="Xu J."/>
            <person name="Young S."/>
            <person name="Zeng Q."/>
            <person name="Birren B.W."/>
            <person name="Cuomo C.A."/>
            <person name="White T.C."/>
        </authorList>
    </citation>
    <scope>NUCLEOTIDE SEQUENCE [LARGE SCALE GENOMIC DNA]</scope>
    <source>
        <strain evidence="3">ATCC MYA-4604 / CBS 118893</strain>
    </source>
</reference>
<feature type="compositionally biased region" description="Basic and acidic residues" evidence="1">
    <location>
        <begin position="170"/>
        <end position="182"/>
    </location>
</feature>
<feature type="compositionally biased region" description="Acidic residues" evidence="1">
    <location>
        <begin position="136"/>
        <end position="154"/>
    </location>
</feature>
<proteinExistence type="predicted"/>
<dbReference type="eggNOG" id="ENOG502RQTP">
    <property type="taxonomic scope" value="Eukaryota"/>
</dbReference>
<dbReference type="RefSeq" id="XP_003175077.1">
    <property type="nucleotide sequence ID" value="XM_003175029.1"/>
</dbReference>
<evidence type="ECO:0000313" key="2">
    <source>
        <dbReference type="EMBL" id="EFQ99594.1"/>
    </source>
</evidence>
<accession>E4UNI6</accession>
<dbReference type="STRING" id="535722.E4UNI6"/>
<feature type="region of interest" description="Disordered" evidence="1">
    <location>
        <begin position="99"/>
        <end position="124"/>
    </location>
</feature>
<evidence type="ECO:0000313" key="3">
    <source>
        <dbReference type="Proteomes" id="UP000002669"/>
    </source>
</evidence>
<dbReference type="OMA" id="HDKPEVH"/>
<dbReference type="GeneID" id="10030382"/>
<dbReference type="HOGENOM" id="CLU_056434_0_0_1"/>
<dbReference type="AlphaFoldDB" id="E4UNI6"/>